<protein>
    <submittedName>
        <fullName evidence="1">Uncharacterized protein</fullName>
    </submittedName>
</protein>
<accession>A0A6B0U9T4</accession>
<reference evidence="1" key="1">
    <citation type="submission" date="2019-12" db="EMBL/GenBank/DDBJ databases">
        <title>An insight into the sialome of adult female Ixodes ricinus ticks feeding for 6 days.</title>
        <authorList>
            <person name="Perner J."/>
            <person name="Ribeiro J.M.C."/>
        </authorList>
    </citation>
    <scope>NUCLEOTIDE SEQUENCE</scope>
    <source>
        <strain evidence="1">Semi-engorged</strain>
        <tissue evidence="1">Salivary glands</tissue>
    </source>
</reference>
<evidence type="ECO:0000313" key="1">
    <source>
        <dbReference type="EMBL" id="MXU89322.1"/>
    </source>
</evidence>
<organism evidence="1">
    <name type="scientific">Ixodes ricinus</name>
    <name type="common">Common tick</name>
    <name type="synonym">Acarus ricinus</name>
    <dbReference type="NCBI Taxonomy" id="34613"/>
    <lineage>
        <taxon>Eukaryota</taxon>
        <taxon>Metazoa</taxon>
        <taxon>Ecdysozoa</taxon>
        <taxon>Arthropoda</taxon>
        <taxon>Chelicerata</taxon>
        <taxon>Arachnida</taxon>
        <taxon>Acari</taxon>
        <taxon>Parasitiformes</taxon>
        <taxon>Ixodida</taxon>
        <taxon>Ixodoidea</taxon>
        <taxon>Ixodidae</taxon>
        <taxon>Ixodinae</taxon>
        <taxon>Ixodes</taxon>
    </lineage>
</organism>
<name>A0A6B0U9T4_IXORI</name>
<sequence>MGEGVLYVCWSSALHAFRSTLGRVVGSEGPPRVSSDTCGGLFGLFVHIACSWGGGRGCRAVARCPCGCHRCLHLASVLTALANIEVATPSVLSDHQAILHKVNFFFR</sequence>
<dbReference type="AlphaFoldDB" id="A0A6B0U9T4"/>
<dbReference type="EMBL" id="GIFC01007239">
    <property type="protein sequence ID" value="MXU89322.1"/>
    <property type="molecule type" value="Transcribed_RNA"/>
</dbReference>
<proteinExistence type="predicted"/>